<evidence type="ECO:0000313" key="1">
    <source>
        <dbReference type="EMBL" id="KAE9163369.1"/>
    </source>
</evidence>
<dbReference type="EMBL" id="QXGC01006072">
    <property type="protein sequence ID" value="KAE9163369.1"/>
    <property type="molecule type" value="Genomic_DNA"/>
</dbReference>
<accession>A0A6G0MDF5</accession>
<gene>
    <name evidence="1" type="ORF">PF004_g30164</name>
</gene>
<proteinExistence type="predicted"/>
<evidence type="ECO:0000313" key="2">
    <source>
        <dbReference type="Proteomes" id="UP000476176"/>
    </source>
</evidence>
<comment type="caution">
    <text evidence="1">The sequence shown here is derived from an EMBL/GenBank/DDBJ whole genome shotgun (WGS) entry which is preliminary data.</text>
</comment>
<name>A0A6G0MDF5_9STRA</name>
<organism evidence="1 2">
    <name type="scientific">Phytophthora fragariae</name>
    <dbReference type="NCBI Taxonomy" id="53985"/>
    <lineage>
        <taxon>Eukaryota</taxon>
        <taxon>Sar</taxon>
        <taxon>Stramenopiles</taxon>
        <taxon>Oomycota</taxon>
        <taxon>Peronosporomycetes</taxon>
        <taxon>Peronosporales</taxon>
        <taxon>Peronosporaceae</taxon>
        <taxon>Phytophthora</taxon>
    </lineage>
</organism>
<protein>
    <submittedName>
        <fullName evidence="1">Uncharacterized protein</fullName>
    </submittedName>
</protein>
<reference evidence="1 2" key="1">
    <citation type="submission" date="2018-09" db="EMBL/GenBank/DDBJ databases">
        <title>Genomic investigation of the strawberry pathogen Phytophthora fragariae indicates pathogenicity is determined by transcriptional variation in three key races.</title>
        <authorList>
            <person name="Adams T.M."/>
            <person name="Armitage A.D."/>
            <person name="Sobczyk M.K."/>
            <person name="Bates H.J."/>
            <person name="Dunwell J.M."/>
            <person name="Nellist C.F."/>
            <person name="Harrison R.J."/>
        </authorList>
    </citation>
    <scope>NUCLEOTIDE SEQUENCE [LARGE SCALE GENOMIC DNA]</scope>
    <source>
        <strain evidence="1 2">BC-23</strain>
    </source>
</reference>
<sequence>MVLSARNVRNADVASPKSIPNGHAKRLILASLAKV</sequence>
<dbReference type="Proteomes" id="UP000476176">
    <property type="component" value="Unassembled WGS sequence"/>
</dbReference>
<dbReference type="AlphaFoldDB" id="A0A6G0MDF5"/>